<dbReference type="GeneID" id="125776873"/>
<dbReference type="Proteomes" id="UP001652620">
    <property type="component" value="Chromosome 1"/>
</dbReference>
<dbReference type="RefSeq" id="XP_049306563.1">
    <property type="nucleotide sequence ID" value="XM_049450606.1"/>
</dbReference>
<organism evidence="9 10">
    <name type="scientific">Bactrocera dorsalis</name>
    <name type="common">Oriental fruit fly</name>
    <name type="synonym">Dacus dorsalis</name>
    <dbReference type="NCBI Taxonomy" id="27457"/>
    <lineage>
        <taxon>Eukaryota</taxon>
        <taxon>Metazoa</taxon>
        <taxon>Ecdysozoa</taxon>
        <taxon>Arthropoda</taxon>
        <taxon>Hexapoda</taxon>
        <taxon>Insecta</taxon>
        <taxon>Pterygota</taxon>
        <taxon>Neoptera</taxon>
        <taxon>Endopterygota</taxon>
        <taxon>Diptera</taxon>
        <taxon>Brachycera</taxon>
        <taxon>Muscomorpha</taxon>
        <taxon>Tephritoidea</taxon>
        <taxon>Tephritidae</taxon>
        <taxon>Bactrocera</taxon>
        <taxon>Bactrocera</taxon>
    </lineage>
</organism>
<evidence type="ECO:0000256" key="4">
    <source>
        <dbReference type="ARBA" id="ARBA00022722"/>
    </source>
</evidence>
<dbReference type="PANTHER" id="PTHR22930">
    <property type="match status" value="1"/>
</dbReference>
<keyword evidence="6" id="KW-0378">Hydrolase</keyword>
<evidence type="ECO:0000259" key="8">
    <source>
        <dbReference type="Pfam" id="PF13359"/>
    </source>
</evidence>
<keyword evidence="4" id="KW-0540">Nuclease</keyword>
<keyword evidence="5" id="KW-0479">Metal-binding</keyword>
<dbReference type="PANTHER" id="PTHR22930:SF284">
    <property type="entry name" value="DDE TNP4 DOMAIN-CONTAINING PROTEIN"/>
    <property type="match status" value="1"/>
</dbReference>
<reference evidence="9" key="1">
    <citation type="submission" date="2025-05" db="UniProtKB">
        <authorList>
            <consortium name="RefSeq"/>
        </authorList>
    </citation>
    <scope>NUCLEOTIDE SEQUENCE [LARGE SCALE GENOMIC DNA]</scope>
</reference>
<feature type="domain" description="DDE Tnp4" evidence="8">
    <location>
        <begin position="184"/>
        <end position="346"/>
    </location>
</feature>
<comment type="cofactor">
    <cofactor evidence="1">
        <name>a divalent metal cation</name>
        <dbReference type="ChEBI" id="CHEBI:60240"/>
    </cofactor>
</comment>
<keyword evidence="9" id="KW-1185">Reference proteome</keyword>
<keyword evidence="7" id="KW-0539">Nucleus</keyword>
<dbReference type="Pfam" id="PF13359">
    <property type="entry name" value="DDE_Tnp_4"/>
    <property type="match status" value="1"/>
</dbReference>
<evidence type="ECO:0000256" key="6">
    <source>
        <dbReference type="ARBA" id="ARBA00022801"/>
    </source>
</evidence>
<sequence length="426" mass="49179">MDYLKKKKVAIALLTIATLKLKKKNQKRKINPKQRSIWVRNWLERRNTNGAYETTLREFREVDNQKFLFKNYVRMNENNFNELLQLISPLIKKRDTCFRESIPASHRLACTLRFLATGDSYKSLSAFFRIAPNTISKFVPEVCDVIYSQLRNTYLKIPSTKEEWAEVASKFDLLWNFPNCKGAVDGKHVVMIAPAKSGSTFYNYKGTHSIVLMAVVDASYKYLYIDVGCNGRNSDGGVFSKCSLQYALDTDSLNLPPPRHLLGREMNVPFVLVADDAFKMQNYLMKPYPGRILSASKRIFNYRLSRARRIVENAFEIMMKRFEIFSRPIKLNPNKTTRVTLACCMLLHNFLMTKNISYATGLVDSCTEDGNIIEGARVNISIPTFENATEDISISYISNEAKTIREEFENYFMSPDGELPWQYKFI</sequence>
<evidence type="ECO:0000256" key="3">
    <source>
        <dbReference type="ARBA" id="ARBA00006958"/>
    </source>
</evidence>
<dbReference type="InterPro" id="IPR027806">
    <property type="entry name" value="HARBI1_dom"/>
</dbReference>
<accession>A0ABM3JBE8</accession>
<name>A0ABM3JBE8_BACDO</name>
<evidence type="ECO:0000256" key="1">
    <source>
        <dbReference type="ARBA" id="ARBA00001968"/>
    </source>
</evidence>
<evidence type="ECO:0000256" key="7">
    <source>
        <dbReference type="ARBA" id="ARBA00023242"/>
    </source>
</evidence>
<evidence type="ECO:0000313" key="10">
    <source>
        <dbReference type="RefSeq" id="XP_049306563.1"/>
    </source>
</evidence>
<protein>
    <submittedName>
        <fullName evidence="10">Uncharacterized protein LOC125776873</fullName>
    </submittedName>
</protein>
<gene>
    <name evidence="10" type="primary">LOC125776873</name>
</gene>
<proteinExistence type="inferred from homology"/>
<evidence type="ECO:0000313" key="9">
    <source>
        <dbReference type="Proteomes" id="UP001652620"/>
    </source>
</evidence>
<evidence type="ECO:0000256" key="2">
    <source>
        <dbReference type="ARBA" id="ARBA00004123"/>
    </source>
</evidence>
<reference evidence="10" key="2">
    <citation type="submission" date="2025-08" db="UniProtKB">
        <authorList>
            <consortium name="RefSeq"/>
        </authorList>
    </citation>
    <scope>IDENTIFICATION</scope>
    <source>
        <tissue evidence="10">Adult</tissue>
    </source>
</reference>
<evidence type="ECO:0000256" key="5">
    <source>
        <dbReference type="ARBA" id="ARBA00022723"/>
    </source>
</evidence>
<comment type="subcellular location">
    <subcellularLocation>
        <location evidence="2">Nucleus</location>
    </subcellularLocation>
</comment>
<comment type="similarity">
    <text evidence="3">Belongs to the HARBI1 family.</text>
</comment>
<dbReference type="InterPro" id="IPR045249">
    <property type="entry name" value="HARBI1-like"/>
</dbReference>